<dbReference type="PROSITE" id="PS51221">
    <property type="entry name" value="TTL"/>
    <property type="match status" value="1"/>
</dbReference>
<dbReference type="EMBL" id="CAJOBJ010070269">
    <property type="protein sequence ID" value="CAF4457137.1"/>
    <property type="molecule type" value="Genomic_DNA"/>
</dbReference>
<dbReference type="InterPro" id="IPR027752">
    <property type="entry name" value="TTLL10"/>
</dbReference>
<dbReference type="Proteomes" id="UP000681967">
    <property type="component" value="Unassembled WGS sequence"/>
</dbReference>
<proteinExistence type="predicted"/>
<dbReference type="EMBL" id="CAJOBH010032033">
    <property type="protein sequence ID" value="CAF4282294.1"/>
    <property type="molecule type" value="Genomic_DNA"/>
</dbReference>
<organism evidence="2 3">
    <name type="scientific">Rotaria magnacalcarata</name>
    <dbReference type="NCBI Taxonomy" id="392030"/>
    <lineage>
        <taxon>Eukaryota</taxon>
        <taxon>Metazoa</taxon>
        <taxon>Spiralia</taxon>
        <taxon>Gnathifera</taxon>
        <taxon>Rotifera</taxon>
        <taxon>Eurotatoria</taxon>
        <taxon>Bdelloidea</taxon>
        <taxon>Philodinida</taxon>
        <taxon>Philodinidae</taxon>
        <taxon>Rotaria</taxon>
    </lineage>
</organism>
<evidence type="ECO:0000313" key="1">
    <source>
        <dbReference type="EMBL" id="CAF4282294.1"/>
    </source>
</evidence>
<dbReference type="AlphaFoldDB" id="A0A8S2WRV1"/>
<dbReference type="InterPro" id="IPR004344">
    <property type="entry name" value="TTL/TTLL_fam"/>
</dbReference>
<dbReference type="Proteomes" id="UP000681720">
    <property type="component" value="Unassembled WGS sequence"/>
</dbReference>
<dbReference type="PANTHER" id="PTHR46810">
    <property type="entry name" value="INACTIVE POLYGLYCYLASE TTLL10"/>
    <property type="match status" value="1"/>
</dbReference>
<reference evidence="2" key="1">
    <citation type="submission" date="2021-02" db="EMBL/GenBank/DDBJ databases">
        <authorList>
            <person name="Nowell W R."/>
        </authorList>
    </citation>
    <scope>NUCLEOTIDE SEQUENCE</scope>
</reference>
<accession>A0A8S2WRV1</accession>
<gene>
    <name evidence="1" type="ORF">BYL167_LOCUS26755</name>
    <name evidence="2" type="ORF">GIL414_LOCUS32692</name>
</gene>
<protein>
    <submittedName>
        <fullName evidence="2">Uncharacterized protein</fullName>
    </submittedName>
</protein>
<dbReference type="GO" id="GO:0070737">
    <property type="term" value="F:protein-glycine ligase activity, elongating"/>
    <property type="evidence" value="ECO:0007669"/>
    <property type="project" value="TreeGrafter"/>
</dbReference>
<name>A0A8S2WRV1_9BILA</name>
<feature type="non-terminal residue" evidence="2">
    <location>
        <position position="1"/>
    </location>
</feature>
<dbReference type="PANTHER" id="PTHR46810:SF1">
    <property type="entry name" value="INACTIVE POLYGLYCYLASE TTLL10"/>
    <property type="match status" value="1"/>
</dbReference>
<evidence type="ECO:0000313" key="2">
    <source>
        <dbReference type="EMBL" id="CAF4457137.1"/>
    </source>
</evidence>
<evidence type="ECO:0000313" key="3">
    <source>
        <dbReference type="Proteomes" id="UP000681720"/>
    </source>
</evidence>
<sequence>MGNGNITGTKNDQKQKSTGLKNKQFGDLFNQKKSTDDLVFYACTDKARVITEILEERGWSRTKDQAVTNFTIKWCLEHQVDWKKFQEGKQLINNIPGQITFADKVNLWYTIRDYLNRRRSIVGSNIQTFLPMTFVLDDDNEVAEFLRVYK</sequence>
<comment type="caution">
    <text evidence="2">The sequence shown here is derived from an EMBL/GenBank/DDBJ whole genome shotgun (WGS) entry which is preliminary data.</text>
</comment>